<dbReference type="PROSITE" id="PS51724">
    <property type="entry name" value="SPOR"/>
    <property type="match status" value="1"/>
</dbReference>
<protein>
    <submittedName>
        <fullName evidence="4">DedD protein</fullName>
    </submittedName>
</protein>
<evidence type="ECO:0000259" key="3">
    <source>
        <dbReference type="PROSITE" id="PS51724"/>
    </source>
</evidence>
<dbReference type="AlphaFoldDB" id="A0A450SQV7"/>
<keyword evidence="2" id="KW-1133">Transmembrane helix</keyword>
<dbReference type="PANTHER" id="PTHR38687:SF1">
    <property type="entry name" value="CELL DIVISION PROTEIN DEDD"/>
    <property type="match status" value="1"/>
</dbReference>
<feature type="domain" description="SPOR" evidence="3">
    <location>
        <begin position="139"/>
        <end position="219"/>
    </location>
</feature>
<dbReference type="PANTHER" id="PTHR38687">
    <property type="entry name" value="CELL DIVISION PROTEIN DEDD-RELATED"/>
    <property type="match status" value="1"/>
</dbReference>
<feature type="transmembrane region" description="Helical" evidence="2">
    <location>
        <begin position="9"/>
        <end position="27"/>
    </location>
</feature>
<dbReference type="Gene3D" id="3.30.70.1070">
    <property type="entry name" value="Sporulation related repeat"/>
    <property type="match status" value="1"/>
</dbReference>
<dbReference type="GO" id="GO:0032153">
    <property type="term" value="C:cell division site"/>
    <property type="evidence" value="ECO:0007669"/>
    <property type="project" value="TreeGrafter"/>
</dbReference>
<dbReference type="SUPFAM" id="SSF110997">
    <property type="entry name" value="Sporulation related repeat"/>
    <property type="match status" value="1"/>
</dbReference>
<dbReference type="GO" id="GO:0042834">
    <property type="term" value="F:peptidoglycan binding"/>
    <property type="evidence" value="ECO:0007669"/>
    <property type="project" value="InterPro"/>
</dbReference>
<evidence type="ECO:0000256" key="2">
    <source>
        <dbReference type="SAM" id="Phobius"/>
    </source>
</evidence>
<dbReference type="InterPro" id="IPR007730">
    <property type="entry name" value="SPOR-like_dom"/>
</dbReference>
<evidence type="ECO:0000256" key="1">
    <source>
        <dbReference type="SAM" id="MobiDB-lite"/>
    </source>
</evidence>
<reference evidence="4" key="1">
    <citation type="submission" date="2019-02" db="EMBL/GenBank/DDBJ databases">
        <authorList>
            <person name="Gruber-Vodicka R. H."/>
            <person name="Seah K. B. B."/>
        </authorList>
    </citation>
    <scope>NUCLEOTIDE SEQUENCE</scope>
    <source>
        <strain evidence="4">BECK_DK47</strain>
    </source>
</reference>
<feature type="region of interest" description="Disordered" evidence="1">
    <location>
        <begin position="102"/>
        <end position="138"/>
    </location>
</feature>
<dbReference type="InterPro" id="IPR052521">
    <property type="entry name" value="Cell_div_SPOR-domain"/>
</dbReference>
<name>A0A450SQV7_9GAMM</name>
<gene>
    <name evidence="4" type="ORF">BECKDK2373B_GA0170837_10585</name>
</gene>
<organism evidence="4">
    <name type="scientific">Candidatus Kentrum sp. DK</name>
    <dbReference type="NCBI Taxonomy" id="2126562"/>
    <lineage>
        <taxon>Bacteria</taxon>
        <taxon>Pseudomonadati</taxon>
        <taxon>Pseudomonadota</taxon>
        <taxon>Gammaproteobacteria</taxon>
        <taxon>Candidatus Kentrum</taxon>
    </lineage>
</organism>
<dbReference type="GO" id="GO:0032506">
    <property type="term" value="P:cytokinetic process"/>
    <property type="evidence" value="ECO:0007669"/>
    <property type="project" value="TreeGrafter"/>
</dbReference>
<keyword evidence="2" id="KW-0472">Membrane</keyword>
<dbReference type="InterPro" id="IPR036680">
    <property type="entry name" value="SPOR-like_sf"/>
</dbReference>
<keyword evidence="2" id="KW-0812">Transmembrane</keyword>
<proteinExistence type="predicted"/>
<dbReference type="EMBL" id="CAADEX010000058">
    <property type="protein sequence ID" value="VFJ56436.1"/>
    <property type="molecule type" value="Genomic_DNA"/>
</dbReference>
<evidence type="ECO:0000313" key="4">
    <source>
        <dbReference type="EMBL" id="VFJ56436.1"/>
    </source>
</evidence>
<dbReference type="Pfam" id="PF05036">
    <property type="entry name" value="SPOR"/>
    <property type="match status" value="1"/>
</dbReference>
<dbReference type="GO" id="GO:0030428">
    <property type="term" value="C:cell septum"/>
    <property type="evidence" value="ECO:0007669"/>
    <property type="project" value="TreeGrafter"/>
</dbReference>
<accession>A0A450SQV7</accession>
<sequence length="223" mass="24515">MEQQVKHRLTGATVLVALGVIFIPMILSQPEKTSEIVIDMASPPESGNAFRSRIVPLDEESAPSEFEWPEIREQADIAPEAPIVSMPAREPEPILAKPTARITRRQEPEASPSLPPKPAAKKTRELPTASVETATNSAGSLKKPWAVQVGSFTEEKNALGLRDRLRAKGYRSFVESVEEGGAITTTRVFVGPTLRRDDALRANKKLRGELDIKGLVIRYAKEK</sequence>